<dbReference type="InterPro" id="IPR012341">
    <property type="entry name" value="6hp_glycosidase-like_sf"/>
</dbReference>
<dbReference type="InterPro" id="IPR016518">
    <property type="entry name" value="Alpha-L-fucosidase"/>
</dbReference>
<dbReference type="InterPro" id="IPR027414">
    <property type="entry name" value="GH95_N_dom"/>
</dbReference>
<dbReference type="PANTHER" id="PTHR31084">
    <property type="entry name" value="ALPHA-L-FUCOSIDASE 2"/>
    <property type="match status" value="1"/>
</dbReference>
<keyword evidence="5" id="KW-0378">Hydrolase</keyword>
<feature type="domain" description="Glycosyl hydrolase family 95 N-terminal" evidence="2">
    <location>
        <begin position="29"/>
        <end position="279"/>
    </location>
</feature>
<dbReference type="EMBL" id="JAGFBV010000002">
    <property type="protein sequence ID" value="MBP4136764.1"/>
    <property type="molecule type" value="Genomic_DNA"/>
</dbReference>
<sequence>MLHHRLKLLTFLLLLSVTFVHAQQDLKMHYDTPAKEWTEALPIGNGRLGAMIFGKIEEELIQLNEASLWSGGPVKANVNPDAFQYLAPVREALKEGNYEKAYDLTKKMQGIYSEAYMPLGDLVLKQNFDNKKPTDYYRDLNIQDGIATTYFTIEGVTYKREIFASAPSECIILKLTASQPEKLSVVVSTKSLLKNSIIAQEQILSMKGKAPAHADPNYIEYNKEPIIYKDTTHCRGMRFELLVKPIIKGGKLTTLDDALKIENATEILLVISAATSFNGYDKCPDSDGKDEHQLAEDYLKKSTSKKYEELLKEHLEDFHHFFNRVSLKLNKEEKNKSSQTIETRLEEYSKGGEDSGLEALFFQYGRYLLISSSRTHGVPANLQGIWNQHLRAPWSSNYTTNINLQMNYWPVESSNLSELFFPLDELIKNLSVTGAETAKNFYHANGWVVHHNSDIWGTSNPVGDYGKGDPMWANWYMGANWLSRHLWEHYQYTGDIEYLKKVYPIIKGAATFTLDWLQQDKDGYWVTMPSTSPENKYYYDGKRKGTVTTAATMDIAIIKDLFSNTIAASIQLNIDPDFRQTIENANKKLLPFKIGKKGQLQEWIEDFEEEDPHHRHTSHLYSLHPANLISPLNTPELAAASKRTLELRGDDGTGWSLAWKVNMWARLLDGNHAYKLFRKQLRLTKDNDPEYEGHGGAYPNLFDAHPPFQIDGNFAGTAGVIEILMQSQNNEIHLLPALPDTWHQGEIEGIVAKGNFVVAIAWDMNKLKTATITAKNDGPCKIRINEAFSIKGIAAKSKKSAIGYTLIFKAKKGKTYTIKTTE</sequence>
<dbReference type="GO" id="GO:0004560">
    <property type="term" value="F:alpha-L-fucosidase activity"/>
    <property type="evidence" value="ECO:0007669"/>
    <property type="project" value="InterPro"/>
</dbReference>
<dbReference type="SUPFAM" id="SSF48208">
    <property type="entry name" value="Six-hairpin glycosidases"/>
    <property type="match status" value="1"/>
</dbReference>
<keyword evidence="1" id="KW-0732">Signal</keyword>
<dbReference type="Proteomes" id="UP000675047">
    <property type="component" value="Unassembled WGS sequence"/>
</dbReference>
<dbReference type="PANTHER" id="PTHR31084:SF0">
    <property type="entry name" value="ALPHA-L-FUCOSIDASE 2"/>
    <property type="match status" value="1"/>
</dbReference>
<evidence type="ECO:0000259" key="4">
    <source>
        <dbReference type="Pfam" id="PF22124"/>
    </source>
</evidence>
<name>A0A941AV52_9FLAO</name>
<protein>
    <submittedName>
        <fullName evidence="5">Glycoside hydrolase N-terminal domain-containing protein</fullName>
    </submittedName>
</protein>
<feature type="signal peptide" evidence="1">
    <location>
        <begin position="1"/>
        <end position="22"/>
    </location>
</feature>
<accession>A0A941AV52</accession>
<feature type="domain" description="Alpha fucosidase A-like C-terminal" evidence="3">
    <location>
        <begin position="726"/>
        <end position="818"/>
    </location>
</feature>
<evidence type="ECO:0000259" key="2">
    <source>
        <dbReference type="Pfam" id="PF14498"/>
    </source>
</evidence>
<evidence type="ECO:0000313" key="6">
    <source>
        <dbReference type="Proteomes" id="UP000675047"/>
    </source>
</evidence>
<dbReference type="Gene3D" id="2.70.98.50">
    <property type="entry name" value="putative glycoside hydrolase family protein from bacillus halodurans"/>
    <property type="match status" value="1"/>
</dbReference>
<dbReference type="Pfam" id="PF21307">
    <property type="entry name" value="Glyco_hydro_95_C"/>
    <property type="match status" value="1"/>
</dbReference>
<dbReference type="AlphaFoldDB" id="A0A941AV52"/>
<evidence type="ECO:0000256" key="1">
    <source>
        <dbReference type="SAM" id="SignalP"/>
    </source>
</evidence>
<dbReference type="InterPro" id="IPR049053">
    <property type="entry name" value="AFCA-like_C"/>
</dbReference>
<evidence type="ECO:0000259" key="3">
    <source>
        <dbReference type="Pfam" id="PF21307"/>
    </source>
</evidence>
<dbReference type="RefSeq" id="WP_210664812.1">
    <property type="nucleotide sequence ID" value="NZ_JAGFBV010000002.1"/>
</dbReference>
<comment type="caution">
    <text evidence="5">The sequence shown here is derived from an EMBL/GenBank/DDBJ whole genome shotgun (WGS) entry which is preliminary data.</text>
</comment>
<dbReference type="InterPro" id="IPR013780">
    <property type="entry name" value="Glyco_hydro_b"/>
</dbReference>
<organism evidence="5 6">
    <name type="scientific">Flavobacterium geliluteum</name>
    <dbReference type="NCBI Taxonomy" id="2816120"/>
    <lineage>
        <taxon>Bacteria</taxon>
        <taxon>Pseudomonadati</taxon>
        <taxon>Bacteroidota</taxon>
        <taxon>Flavobacteriia</taxon>
        <taxon>Flavobacteriales</taxon>
        <taxon>Flavobacteriaceae</taxon>
        <taxon>Flavobacterium</taxon>
    </lineage>
</organism>
<keyword evidence="6" id="KW-1185">Reference proteome</keyword>
<feature type="domain" description="Glycosyl hydrolase family 95 catalytic" evidence="4">
    <location>
        <begin position="306"/>
        <end position="724"/>
    </location>
</feature>
<evidence type="ECO:0000313" key="5">
    <source>
        <dbReference type="EMBL" id="MBP4136764.1"/>
    </source>
</evidence>
<dbReference type="Gene3D" id="2.60.40.1180">
    <property type="entry name" value="Golgi alpha-mannosidase II"/>
    <property type="match status" value="1"/>
</dbReference>
<dbReference type="InterPro" id="IPR054363">
    <property type="entry name" value="GH95_cat"/>
</dbReference>
<dbReference type="Pfam" id="PF14498">
    <property type="entry name" value="Glyco_hyd_65N_2"/>
    <property type="match status" value="1"/>
</dbReference>
<dbReference type="FunFam" id="1.50.10.10:FF:000028">
    <property type="entry name" value="Alpha-L-fucosidase 2"/>
    <property type="match status" value="1"/>
</dbReference>
<dbReference type="Gene3D" id="1.50.10.10">
    <property type="match status" value="1"/>
</dbReference>
<feature type="chain" id="PRO_5038050193" evidence="1">
    <location>
        <begin position="23"/>
        <end position="822"/>
    </location>
</feature>
<proteinExistence type="predicted"/>
<reference evidence="5 6" key="1">
    <citation type="submission" date="2021-03" db="EMBL/GenBank/DDBJ databases">
        <title>Flavobacterium Flabelliformis Sp. Nov. And Flavobacterium Geliluteum Sp. Nov., Two Novel Multidrug Resistant Psychrophilic Species Isolated From Antarctica.</title>
        <authorList>
            <person name="Kralova S."/>
            <person name="Busse H.J."/>
            <person name="Bezdicek M."/>
            <person name="Nykrynova M."/>
            <person name="Kroupova E."/>
            <person name="Krsek D."/>
            <person name="Sedlacek I."/>
        </authorList>
    </citation>
    <scope>NUCLEOTIDE SEQUENCE [LARGE SCALE GENOMIC DNA]</scope>
    <source>
        <strain evidence="5 6">P7388</strain>
    </source>
</reference>
<dbReference type="Pfam" id="PF22124">
    <property type="entry name" value="Glyco_hydro_95_cat"/>
    <property type="match status" value="1"/>
</dbReference>
<gene>
    <name evidence="5" type="ORF">J3495_01570</name>
</gene>
<dbReference type="PIRSF" id="PIRSF007663">
    <property type="entry name" value="UCP007663"/>
    <property type="match status" value="1"/>
</dbReference>
<dbReference type="InterPro" id="IPR008928">
    <property type="entry name" value="6-hairpin_glycosidase_sf"/>
</dbReference>
<dbReference type="GO" id="GO:0005975">
    <property type="term" value="P:carbohydrate metabolic process"/>
    <property type="evidence" value="ECO:0007669"/>
    <property type="project" value="InterPro"/>
</dbReference>